<accession>A0AAJ2N1M9</accession>
<sequence>MAIYFPPLYCGYDARLKLIKDLIWNDLFIPRDKECRVVDIIGWTYIICPLGSNGTIEHRMKNSIMSDYFEIIEDGIKPWIEENKLSISEKTLKSILVKDIKIHINKKETICIEKGKTYYCLKDQASDGRIFWNLIEEKTYDKTLRLKNEEFIEHMEIL</sequence>
<dbReference type="EMBL" id="JAVYAA010000002">
    <property type="protein sequence ID" value="MDT8976588.1"/>
    <property type="molecule type" value="Genomic_DNA"/>
</dbReference>
<dbReference type="AlphaFoldDB" id="A0AAJ2N1M9"/>
<keyword evidence="2" id="KW-1185">Reference proteome</keyword>
<proteinExistence type="predicted"/>
<evidence type="ECO:0000313" key="2">
    <source>
        <dbReference type="Proteomes" id="UP001250538"/>
    </source>
</evidence>
<evidence type="ECO:0000313" key="1">
    <source>
        <dbReference type="EMBL" id="MDT8976588.1"/>
    </source>
</evidence>
<name>A0AAJ2N1M9_9BACL</name>
<gene>
    <name evidence="1" type="ORF">RQP50_10075</name>
</gene>
<protein>
    <submittedName>
        <fullName evidence="1">Uncharacterized protein</fullName>
    </submittedName>
</protein>
<dbReference type="RefSeq" id="WP_315745252.1">
    <property type="nucleotide sequence ID" value="NZ_JAVYAA010000002.1"/>
</dbReference>
<dbReference type="Proteomes" id="UP001250538">
    <property type="component" value="Unassembled WGS sequence"/>
</dbReference>
<reference evidence="2" key="1">
    <citation type="submission" date="2023-09" db="EMBL/GenBank/DDBJ databases">
        <title>Paenibacillus sp. chi10 Genome sequencing and assembly.</title>
        <authorList>
            <person name="Kim I."/>
        </authorList>
    </citation>
    <scope>NUCLEOTIDE SEQUENCE [LARGE SCALE GENOMIC DNA]</scope>
    <source>
        <strain evidence="2">chi10</strain>
    </source>
</reference>
<comment type="caution">
    <text evidence="1">The sequence shown here is derived from an EMBL/GenBank/DDBJ whole genome shotgun (WGS) entry which is preliminary data.</text>
</comment>
<organism evidence="1 2">
    <name type="scientific">Paenibacillus suaedae</name>
    <dbReference type="NCBI Taxonomy" id="3077233"/>
    <lineage>
        <taxon>Bacteria</taxon>
        <taxon>Bacillati</taxon>
        <taxon>Bacillota</taxon>
        <taxon>Bacilli</taxon>
        <taxon>Bacillales</taxon>
        <taxon>Paenibacillaceae</taxon>
        <taxon>Paenibacillus</taxon>
    </lineage>
</organism>